<gene>
    <name evidence="1" type="primary">328</name>
</gene>
<keyword evidence="2" id="KW-1185">Reference proteome</keyword>
<evidence type="ECO:0000313" key="2">
    <source>
        <dbReference type="Proteomes" id="UP000008388"/>
    </source>
</evidence>
<accession>F8SJG4</accession>
<dbReference type="Proteomes" id="UP000008388">
    <property type="component" value="Segment"/>
</dbReference>
<sequence length="113" mass="12704">MFYGESDYRMWSSTTHGRGKRKEIVTTGAYCVVHVGTGKFIVGTSKNVSTEVDRLIVEIKSGRSKWPKFNKLVSGEPENSDLELLEFPANMKDAKAIEARIRKAVVPSWLLLN</sequence>
<dbReference type="OrthoDB" id="38151at10239"/>
<reference evidence="1 2" key="1">
    <citation type="journal article" date="2011" name="Microbiology">
        <title>The Pseudomonas aeruginosa generalized transducing phage phiPA3 is a new member of the phiKZ-like group of 'jumbo' phages, and infects model laboratory strains and clinical isolates from cystic fibrosis patients.</title>
        <authorList>
            <person name="Monson R."/>
            <person name="Foulds I."/>
            <person name="Foweraker J."/>
            <person name="Welch M."/>
            <person name="Salmond G.P."/>
        </authorList>
    </citation>
    <scope>NUCLEOTIDE SEQUENCE [LARGE SCALE GENOMIC DNA]</scope>
</reference>
<organismHost>
    <name type="scientific">Pseudomonas aeruginosa</name>
    <dbReference type="NCBI Taxonomy" id="287"/>
</organismHost>
<evidence type="ECO:0000313" key="1">
    <source>
        <dbReference type="EMBL" id="AEH03751.1"/>
    </source>
</evidence>
<name>F8SJG4_BPPA3</name>
<dbReference type="RefSeq" id="YP_009217407.1">
    <property type="nucleotide sequence ID" value="NC_028999.1"/>
</dbReference>
<dbReference type="KEGG" id="vg:26643856"/>
<dbReference type="GeneID" id="26643856"/>
<dbReference type="EMBL" id="HQ630627">
    <property type="protein sequence ID" value="AEH03751.1"/>
    <property type="molecule type" value="Genomic_DNA"/>
</dbReference>
<organism evidence="1 2">
    <name type="scientific">Pseudomonas phage PhiPA3</name>
    <name type="common">Pseudomonas aeruginosa phage PhiPA3</name>
    <dbReference type="NCBI Taxonomy" id="998086"/>
    <lineage>
        <taxon>Viruses</taxon>
        <taxon>Duplodnaviria</taxon>
        <taxon>Heunggongvirae</taxon>
        <taxon>Uroviricota</taxon>
        <taxon>Caudoviricetes</taxon>
        <taxon>Chimalliviridae</taxon>
        <taxon>Miltoncavirus</taxon>
        <taxon>Miltoncavirus PhiPA3</taxon>
    </lineage>
</organism>
<protein>
    <submittedName>
        <fullName evidence="1">Uncharacterized protein 328</fullName>
    </submittedName>
</protein>
<proteinExistence type="predicted"/>